<evidence type="ECO:0000259" key="2">
    <source>
        <dbReference type="Pfam" id="PF11738"/>
    </source>
</evidence>
<gene>
    <name evidence="4" type="ORF">MUN86_16810</name>
</gene>
<feature type="domain" description="Deacetylase PdaC" evidence="3">
    <location>
        <begin position="236"/>
        <end position="305"/>
    </location>
</feature>
<dbReference type="RefSeq" id="WP_245119212.1">
    <property type="nucleotide sequence ID" value="NZ_CP095061.1"/>
</dbReference>
<evidence type="ECO:0000256" key="1">
    <source>
        <dbReference type="SAM" id="SignalP"/>
    </source>
</evidence>
<feature type="domain" description="DUF3298" evidence="2">
    <location>
        <begin position="324"/>
        <end position="399"/>
    </location>
</feature>
<feature type="chain" id="PRO_5046721583" evidence="1">
    <location>
        <begin position="25"/>
        <end position="420"/>
    </location>
</feature>
<organism evidence="4 5">
    <name type="scientific">Hymenobacter volaticus</name>
    <dbReference type="NCBI Taxonomy" id="2932254"/>
    <lineage>
        <taxon>Bacteria</taxon>
        <taxon>Pseudomonadati</taxon>
        <taxon>Bacteroidota</taxon>
        <taxon>Cytophagia</taxon>
        <taxon>Cytophagales</taxon>
        <taxon>Hymenobacteraceae</taxon>
        <taxon>Hymenobacter</taxon>
    </lineage>
</organism>
<dbReference type="EMBL" id="CP095061">
    <property type="protein sequence ID" value="UOQ65204.1"/>
    <property type="molecule type" value="Genomic_DNA"/>
</dbReference>
<dbReference type="InterPro" id="IPR037126">
    <property type="entry name" value="PdaC/RsiV-like_sf"/>
</dbReference>
<dbReference type="Gene3D" id="3.30.565.40">
    <property type="entry name" value="Fervidobacterium nodosum Rt17-B1 like"/>
    <property type="match status" value="1"/>
</dbReference>
<reference evidence="4" key="1">
    <citation type="submission" date="2022-04" db="EMBL/GenBank/DDBJ databases">
        <title>Hymenobacter sp. isolated from the air.</title>
        <authorList>
            <person name="Won M."/>
            <person name="Lee C.-M."/>
            <person name="Woen H.-Y."/>
            <person name="Kwon S.-W."/>
        </authorList>
    </citation>
    <scope>NUCLEOTIDE SEQUENCE</scope>
    <source>
        <strain evidence="4">5420S-77</strain>
    </source>
</reference>
<dbReference type="InterPro" id="IPR021729">
    <property type="entry name" value="DUF3298"/>
</dbReference>
<feature type="signal peptide" evidence="1">
    <location>
        <begin position="1"/>
        <end position="24"/>
    </location>
</feature>
<keyword evidence="1" id="KW-0732">Signal</keyword>
<evidence type="ECO:0000313" key="4">
    <source>
        <dbReference type="EMBL" id="UOQ65204.1"/>
    </source>
</evidence>
<dbReference type="Pfam" id="PF13739">
    <property type="entry name" value="PdaC"/>
    <property type="match status" value="1"/>
</dbReference>
<keyword evidence="5" id="KW-1185">Reference proteome</keyword>
<evidence type="ECO:0000313" key="5">
    <source>
        <dbReference type="Proteomes" id="UP000830401"/>
    </source>
</evidence>
<dbReference type="Gene3D" id="3.90.640.20">
    <property type="entry name" value="Heat-shock cognate protein, ATPase"/>
    <property type="match status" value="1"/>
</dbReference>
<evidence type="ECO:0000259" key="3">
    <source>
        <dbReference type="Pfam" id="PF13739"/>
    </source>
</evidence>
<dbReference type="Pfam" id="PF11738">
    <property type="entry name" value="DUF3298"/>
    <property type="match status" value="1"/>
</dbReference>
<dbReference type="Proteomes" id="UP000830401">
    <property type="component" value="Chromosome"/>
</dbReference>
<protein>
    <submittedName>
        <fullName evidence="4">DUF3298 and DUF4163 domain-containing protein</fullName>
    </submittedName>
</protein>
<dbReference type="InterPro" id="IPR025303">
    <property type="entry name" value="PdaC"/>
</dbReference>
<sequence>MSLPVSSRLSCIRVSILLLGGLMAACQSKTDSGGIASQLDQKAAIAPPKDSPGTWYRCYRGTLGPETITLHLQTLPAGYGNRNSASFVGSYSGSDGQPYELNSDYDAIISADSVVLRDRSPELQSENSDGPIWRLHVNGKELLGNRAGQPVQLREVELPGSTSFISRYFTDSVAAYPNQPKSPHGRTSLHVLIPTNGSESARSLLATGILRGLRGDTLDTKAAPSSPEQFWEQQFNAFKKEYQLSVADLTKDIPAEPDTSSNAPSYDYMLRYEDQATTHVLWNQQNLLSLGFFTYSYTGGAHGNYGTSAVTFNTRTGHALRFPDVFQPNSDAQLSVLLEQAVRRVLHQPATVKLDEFLFVKKMPVSHNMYLTNNGAVFIYTPYEIASYAQGELRLFIPLEQLQPLLKPNLPIGRRELSKR</sequence>
<name>A0ABY4G2U9_9BACT</name>
<proteinExistence type="predicted"/>
<accession>A0ABY4G2U9</accession>